<dbReference type="InterPro" id="IPR043128">
    <property type="entry name" value="Rev_trsase/Diguanyl_cyclase"/>
</dbReference>
<dbReference type="EMBL" id="LXQA010063369">
    <property type="protein sequence ID" value="MCI06874.1"/>
    <property type="molecule type" value="Genomic_DNA"/>
</dbReference>
<evidence type="ECO:0008006" key="4">
    <source>
        <dbReference type="Google" id="ProtNLM"/>
    </source>
</evidence>
<name>A0A392P559_9FABA</name>
<dbReference type="AlphaFoldDB" id="A0A392P559"/>
<keyword evidence="3" id="KW-1185">Reference proteome</keyword>
<accession>A0A392P559</accession>
<feature type="signal peptide" evidence="1">
    <location>
        <begin position="1"/>
        <end position="19"/>
    </location>
</feature>
<feature type="non-terminal residue" evidence="2">
    <location>
        <position position="91"/>
    </location>
</feature>
<feature type="chain" id="PRO_5017249192" description="Reverse transcriptase/retrotransposon-derived protein RNase H-like domain-containing protein" evidence="1">
    <location>
        <begin position="20"/>
        <end position="91"/>
    </location>
</feature>
<comment type="caution">
    <text evidence="2">The sequence shown here is derived from an EMBL/GenBank/DDBJ whole genome shotgun (WGS) entry which is preliminary data.</text>
</comment>
<evidence type="ECO:0000313" key="3">
    <source>
        <dbReference type="Proteomes" id="UP000265520"/>
    </source>
</evidence>
<protein>
    <recommendedName>
        <fullName evidence="4">Reverse transcriptase/retrotransposon-derived protein RNase H-like domain-containing protein</fullName>
    </recommendedName>
</protein>
<organism evidence="2 3">
    <name type="scientific">Trifolium medium</name>
    <dbReference type="NCBI Taxonomy" id="97028"/>
    <lineage>
        <taxon>Eukaryota</taxon>
        <taxon>Viridiplantae</taxon>
        <taxon>Streptophyta</taxon>
        <taxon>Embryophyta</taxon>
        <taxon>Tracheophyta</taxon>
        <taxon>Spermatophyta</taxon>
        <taxon>Magnoliopsida</taxon>
        <taxon>eudicotyledons</taxon>
        <taxon>Gunneridae</taxon>
        <taxon>Pentapetalae</taxon>
        <taxon>rosids</taxon>
        <taxon>fabids</taxon>
        <taxon>Fabales</taxon>
        <taxon>Fabaceae</taxon>
        <taxon>Papilionoideae</taxon>
        <taxon>50 kb inversion clade</taxon>
        <taxon>NPAAA clade</taxon>
        <taxon>Hologalegina</taxon>
        <taxon>IRL clade</taxon>
        <taxon>Trifolieae</taxon>
        <taxon>Trifolium</taxon>
    </lineage>
</organism>
<reference evidence="2 3" key="1">
    <citation type="journal article" date="2018" name="Front. Plant Sci.">
        <title>Red Clover (Trifolium pratense) and Zigzag Clover (T. medium) - A Picture of Genomic Similarities and Differences.</title>
        <authorList>
            <person name="Dluhosova J."/>
            <person name="Istvanek J."/>
            <person name="Nedelnik J."/>
            <person name="Repkova J."/>
        </authorList>
    </citation>
    <scope>NUCLEOTIDE SEQUENCE [LARGE SCALE GENOMIC DNA]</scope>
    <source>
        <strain evidence="3">cv. 10/8</strain>
        <tissue evidence="2">Leaf</tissue>
    </source>
</reference>
<dbReference type="Proteomes" id="UP000265520">
    <property type="component" value="Unassembled WGS sequence"/>
</dbReference>
<evidence type="ECO:0000313" key="2">
    <source>
        <dbReference type="EMBL" id="MCI06874.1"/>
    </source>
</evidence>
<dbReference type="FunFam" id="3.30.70.270:FF:000020">
    <property type="entry name" value="Transposon Tf2-6 polyprotein-like Protein"/>
    <property type="match status" value="1"/>
</dbReference>
<proteinExistence type="predicted"/>
<sequence length="91" mass="10212">MLWFLFIEVMACGICHIISKDGIQADPSKIQAMVDWPQPASITMLRGFLGLTGFYRKFIKNYAAIATPLTNLLKKDAFLWSPDAETAFQAL</sequence>
<dbReference type="SUPFAM" id="SSF56672">
    <property type="entry name" value="DNA/RNA polymerases"/>
    <property type="match status" value="1"/>
</dbReference>
<dbReference type="InterPro" id="IPR043502">
    <property type="entry name" value="DNA/RNA_pol_sf"/>
</dbReference>
<dbReference type="Gene3D" id="3.30.70.270">
    <property type="match status" value="1"/>
</dbReference>
<dbReference type="InterPro" id="IPR051320">
    <property type="entry name" value="Viral_Replic_Matur_Polypro"/>
</dbReference>
<evidence type="ECO:0000256" key="1">
    <source>
        <dbReference type="SAM" id="SignalP"/>
    </source>
</evidence>
<keyword evidence="1" id="KW-0732">Signal</keyword>
<dbReference type="PANTHER" id="PTHR33064">
    <property type="entry name" value="POL PROTEIN"/>
    <property type="match status" value="1"/>
</dbReference>
<dbReference type="PANTHER" id="PTHR33064:SF37">
    <property type="entry name" value="RIBONUCLEASE H"/>
    <property type="match status" value="1"/>
</dbReference>